<dbReference type="SUPFAM" id="SSF53335">
    <property type="entry name" value="S-adenosyl-L-methionine-dependent methyltransferases"/>
    <property type="match status" value="1"/>
</dbReference>
<reference evidence="1" key="1">
    <citation type="submission" date="2020-05" db="EMBL/GenBank/DDBJ databases">
        <authorList>
            <person name="Chiriac C."/>
            <person name="Salcher M."/>
            <person name="Ghai R."/>
            <person name="Kavagutti S V."/>
        </authorList>
    </citation>
    <scope>NUCLEOTIDE SEQUENCE</scope>
</reference>
<gene>
    <name evidence="1" type="ORF">UFOPK2844_00474</name>
</gene>
<sequence>MENLKEAHCLLCGSKSYTALEKIDSSELSRLYQTEFTTVPSQVTESKQVFELQNCLFCDLQFFLPIFVGNEEFYNWISAQNLYAPNRWEFDFVLSLLDTKQRILDVGAGSGTFALKALAQGHEVIAMDYSENARNYLTKLGIKVVADFAELKRLDFEPSLVTSFQVFEHLVNPTESLEQIHLNFPKARVAVSVPNRDRTRFRKEVFDFPPHHLTRWNEKALRECFRIANYRDCSVYFEKWNKIDSSYVLAFYLSQRFYRQLGLIFRLFRFSHLGLKILALKVADKSKLYGHSMMIISDKRI</sequence>
<dbReference type="AlphaFoldDB" id="A0A6J6TW70"/>
<dbReference type="Gene3D" id="3.40.50.150">
    <property type="entry name" value="Vaccinia Virus protein VP39"/>
    <property type="match status" value="1"/>
</dbReference>
<dbReference type="InterPro" id="IPR029063">
    <property type="entry name" value="SAM-dependent_MTases_sf"/>
</dbReference>
<evidence type="ECO:0000313" key="1">
    <source>
        <dbReference type="EMBL" id="CAB4751851.1"/>
    </source>
</evidence>
<dbReference type="PANTHER" id="PTHR43861:SF6">
    <property type="entry name" value="METHYLTRANSFERASE TYPE 11"/>
    <property type="match status" value="1"/>
</dbReference>
<dbReference type="CDD" id="cd02440">
    <property type="entry name" value="AdoMet_MTases"/>
    <property type="match status" value="1"/>
</dbReference>
<dbReference type="Pfam" id="PF13489">
    <property type="entry name" value="Methyltransf_23"/>
    <property type="match status" value="1"/>
</dbReference>
<accession>A0A6J6TW70</accession>
<protein>
    <submittedName>
        <fullName evidence="1">Unannotated protein</fullName>
    </submittedName>
</protein>
<dbReference type="EMBL" id="CAEZZG010000005">
    <property type="protein sequence ID" value="CAB4751851.1"/>
    <property type="molecule type" value="Genomic_DNA"/>
</dbReference>
<proteinExistence type="predicted"/>
<name>A0A6J6TW70_9ZZZZ</name>
<organism evidence="1">
    <name type="scientific">freshwater metagenome</name>
    <dbReference type="NCBI Taxonomy" id="449393"/>
    <lineage>
        <taxon>unclassified sequences</taxon>
        <taxon>metagenomes</taxon>
        <taxon>ecological metagenomes</taxon>
    </lineage>
</organism>
<dbReference type="PANTHER" id="PTHR43861">
    <property type="entry name" value="TRANS-ACONITATE 2-METHYLTRANSFERASE-RELATED"/>
    <property type="match status" value="1"/>
</dbReference>